<comment type="caution">
    <text evidence="3">The sequence shown here is derived from an EMBL/GenBank/DDBJ whole genome shotgun (WGS) entry which is preliminary data.</text>
</comment>
<evidence type="ECO:0000256" key="2">
    <source>
        <dbReference type="SAM" id="MobiDB-lite"/>
    </source>
</evidence>
<evidence type="ECO:0000313" key="4">
    <source>
        <dbReference type="Proteomes" id="UP000799772"/>
    </source>
</evidence>
<gene>
    <name evidence="3" type="ORF">NA57DRAFT_61001</name>
</gene>
<dbReference type="Proteomes" id="UP000799772">
    <property type="component" value="Unassembled WGS sequence"/>
</dbReference>
<feature type="compositionally biased region" description="Basic and acidic residues" evidence="2">
    <location>
        <begin position="36"/>
        <end position="50"/>
    </location>
</feature>
<name>A0A9P4I6T2_9PEZI</name>
<accession>A0A9P4I6T2</accession>
<sequence>MHVEEAEIHTGFPSFSPQFQDRDSSQTTLEPQNPEGYRRPEAIPETESHFRPGDSISAVKKCGTFHLPPQDQQETLTNKVESACISVDHPGLLSVYDVIASEGHANMHERLTSEHEQLLEHLKDLNLLIAKTDDEIAHLKNANAVTSVRIVAKRKEVEIVERRAIHRSQLARKAMESVQVDESTCEALLKTRDAYRELDDVRAALQLVSDDTTAIIERREEEVTLLKEAKRDLLSKKDWVVKELLRYDGMLSQLDIQGRFLRQPSFINPSLVIEEELPPPPHEDVEWRWTHLPGRRWESRDVQMIDVSELSQESYNYACSSSWQQTARIGGLDSF</sequence>
<organism evidence="3 4">
    <name type="scientific">Rhizodiscina lignyota</name>
    <dbReference type="NCBI Taxonomy" id="1504668"/>
    <lineage>
        <taxon>Eukaryota</taxon>
        <taxon>Fungi</taxon>
        <taxon>Dikarya</taxon>
        <taxon>Ascomycota</taxon>
        <taxon>Pezizomycotina</taxon>
        <taxon>Dothideomycetes</taxon>
        <taxon>Pleosporomycetidae</taxon>
        <taxon>Aulographales</taxon>
        <taxon>Rhizodiscinaceae</taxon>
        <taxon>Rhizodiscina</taxon>
    </lineage>
</organism>
<feature type="region of interest" description="Disordered" evidence="2">
    <location>
        <begin position="1"/>
        <end position="50"/>
    </location>
</feature>
<feature type="compositionally biased region" description="Polar residues" evidence="2">
    <location>
        <begin position="13"/>
        <end position="31"/>
    </location>
</feature>
<protein>
    <submittedName>
        <fullName evidence="3">Uncharacterized protein</fullName>
    </submittedName>
</protein>
<dbReference type="EMBL" id="ML978136">
    <property type="protein sequence ID" value="KAF2093780.1"/>
    <property type="molecule type" value="Genomic_DNA"/>
</dbReference>
<proteinExistence type="predicted"/>
<feature type="coiled-coil region" evidence="1">
    <location>
        <begin position="108"/>
        <end position="142"/>
    </location>
</feature>
<dbReference type="AlphaFoldDB" id="A0A9P4I6T2"/>
<evidence type="ECO:0000256" key="1">
    <source>
        <dbReference type="SAM" id="Coils"/>
    </source>
</evidence>
<keyword evidence="4" id="KW-1185">Reference proteome</keyword>
<reference evidence="3" key="1">
    <citation type="journal article" date="2020" name="Stud. Mycol.">
        <title>101 Dothideomycetes genomes: a test case for predicting lifestyles and emergence of pathogens.</title>
        <authorList>
            <person name="Haridas S."/>
            <person name="Albert R."/>
            <person name="Binder M."/>
            <person name="Bloem J."/>
            <person name="Labutti K."/>
            <person name="Salamov A."/>
            <person name="Andreopoulos B."/>
            <person name="Baker S."/>
            <person name="Barry K."/>
            <person name="Bills G."/>
            <person name="Bluhm B."/>
            <person name="Cannon C."/>
            <person name="Castanera R."/>
            <person name="Culley D."/>
            <person name="Daum C."/>
            <person name="Ezra D."/>
            <person name="Gonzalez J."/>
            <person name="Henrissat B."/>
            <person name="Kuo A."/>
            <person name="Liang C."/>
            <person name="Lipzen A."/>
            <person name="Lutzoni F."/>
            <person name="Magnuson J."/>
            <person name="Mondo S."/>
            <person name="Nolan M."/>
            <person name="Ohm R."/>
            <person name="Pangilinan J."/>
            <person name="Park H.-J."/>
            <person name="Ramirez L."/>
            <person name="Alfaro M."/>
            <person name="Sun H."/>
            <person name="Tritt A."/>
            <person name="Yoshinaga Y."/>
            <person name="Zwiers L.-H."/>
            <person name="Turgeon B."/>
            <person name="Goodwin S."/>
            <person name="Spatafora J."/>
            <person name="Crous P."/>
            <person name="Grigoriev I."/>
        </authorList>
    </citation>
    <scope>NUCLEOTIDE SEQUENCE</scope>
    <source>
        <strain evidence="3">CBS 133067</strain>
    </source>
</reference>
<keyword evidence="1" id="KW-0175">Coiled coil</keyword>
<evidence type="ECO:0000313" key="3">
    <source>
        <dbReference type="EMBL" id="KAF2093780.1"/>
    </source>
</evidence>